<name>A0A917RB82_9ACTN</name>
<comment type="caution">
    <text evidence="1">The sequence shown here is derived from an EMBL/GenBank/DDBJ whole genome shotgun (WGS) entry which is preliminary data.</text>
</comment>
<dbReference type="EMBL" id="BMNT01000025">
    <property type="protein sequence ID" value="GGK98376.1"/>
    <property type="molecule type" value="Genomic_DNA"/>
</dbReference>
<evidence type="ECO:0000313" key="1">
    <source>
        <dbReference type="EMBL" id="GGK98376.1"/>
    </source>
</evidence>
<gene>
    <name evidence="1" type="ORF">GCM10007964_45720</name>
</gene>
<protein>
    <submittedName>
        <fullName evidence="1">Uncharacterized protein</fullName>
    </submittedName>
</protein>
<keyword evidence="2" id="KW-1185">Reference proteome</keyword>
<reference evidence="1" key="2">
    <citation type="submission" date="2020-09" db="EMBL/GenBank/DDBJ databases">
        <authorList>
            <person name="Sun Q."/>
            <person name="Ohkuma M."/>
        </authorList>
    </citation>
    <scope>NUCLEOTIDE SEQUENCE</scope>
    <source>
        <strain evidence="1">JCM 13064</strain>
    </source>
</reference>
<accession>A0A917RB82</accession>
<evidence type="ECO:0000313" key="2">
    <source>
        <dbReference type="Proteomes" id="UP000645217"/>
    </source>
</evidence>
<sequence length="50" mass="5821">METLLIKRTTRAVQRERAEAARYESLFRDREHWYGADQEAPGPCQKRAAG</sequence>
<reference evidence="1" key="1">
    <citation type="journal article" date="2014" name="Int. J. Syst. Evol. Microbiol.">
        <title>Complete genome sequence of Corynebacterium casei LMG S-19264T (=DSM 44701T), isolated from a smear-ripened cheese.</title>
        <authorList>
            <consortium name="US DOE Joint Genome Institute (JGI-PGF)"/>
            <person name="Walter F."/>
            <person name="Albersmeier A."/>
            <person name="Kalinowski J."/>
            <person name="Ruckert C."/>
        </authorList>
    </citation>
    <scope>NUCLEOTIDE SEQUENCE</scope>
    <source>
        <strain evidence="1">JCM 13064</strain>
    </source>
</reference>
<dbReference type="AlphaFoldDB" id="A0A917RB82"/>
<dbReference type="Proteomes" id="UP000645217">
    <property type="component" value="Unassembled WGS sequence"/>
</dbReference>
<organism evidence="1 2">
    <name type="scientific">Sphaerisporangium melleum</name>
    <dbReference type="NCBI Taxonomy" id="321316"/>
    <lineage>
        <taxon>Bacteria</taxon>
        <taxon>Bacillati</taxon>
        <taxon>Actinomycetota</taxon>
        <taxon>Actinomycetes</taxon>
        <taxon>Streptosporangiales</taxon>
        <taxon>Streptosporangiaceae</taxon>
        <taxon>Sphaerisporangium</taxon>
    </lineage>
</organism>
<proteinExistence type="predicted"/>